<evidence type="ECO:0000256" key="1">
    <source>
        <dbReference type="ARBA" id="ARBA00001933"/>
    </source>
</evidence>
<dbReference type="CDD" id="cd00610">
    <property type="entry name" value="OAT_like"/>
    <property type="match status" value="1"/>
</dbReference>
<organism evidence="4 5">
    <name type="scientific">Streptomyces resistomycificus</name>
    <dbReference type="NCBI Taxonomy" id="67356"/>
    <lineage>
        <taxon>Bacteria</taxon>
        <taxon>Bacillati</taxon>
        <taxon>Actinomycetota</taxon>
        <taxon>Actinomycetes</taxon>
        <taxon>Kitasatosporales</taxon>
        <taxon>Streptomycetaceae</taxon>
        <taxon>Streptomyces</taxon>
        <taxon>Streptomyces aurantiacus group</taxon>
    </lineage>
</organism>
<keyword evidence="2 3" id="KW-0663">Pyridoxal phosphate</keyword>
<dbReference type="Gene3D" id="3.40.640.10">
    <property type="entry name" value="Type I PLP-dependent aspartate aminotransferase-like (Major domain)"/>
    <property type="match status" value="1"/>
</dbReference>
<dbReference type="GO" id="GO:0008483">
    <property type="term" value="F:transaminase activity"/>
    <property type="evidence" value="ECO:0007669"/>
    <property type="project" value="InterPro"/>
</dbReference>
<evidence type="ECO:0000313" key="5">
    <source>
        <dbReference type="Proteomes" id="UP000037251"/>
    </source>
</evidence>
<dbReference type="SUPFAM" id="SSF53383">
    <property type="entry name" value="PLP-dependent transferases"/>
    <property type="match status" value="1"/>
</dbReference>
<proteinExistence type="inferred from homology"/>
<dbReference type="Proteomes" id="UP000037251">
    <property type="component" value="Unassembled WGS sequence"/>
</dbReference>
<dbReference type="InterPro" id="IPR015421">
    <property type="entry name" value="PyrdxlP-dep_Trfase_major"/>
</dbReference>
<comment type="caution">
    <text evidence="4">The sequence shown here is derived from an EMBL/GenBank/DDBJ whole genome shotgun (WGS) entry which is preliminary data.</text>
</comment>
<keyword evidence="5" id="KW-1185">Reference proteome</keyword>
<evidence type="ECO:0000256" key="3">
    <source>
        <dbReference type="RuleBase" id="RU003560"/>
    </source>
</evidence>
<dbReference type="Pfam" id="PF00202">
    <property type="entry name" value="Aminotran_3"/>
    <property type="match status" value="1"/>
</dbReference>
<gene>
    <name evidence="4" type="ORF">ADK37_11530</name>
</gene>
<dbReference type="PANTHER" id="PTHR43713">
    <property type="entry name" value="GLUTAMATE-1-SEMIALDEHYDE 2,1-AMINOMUTASE"/>
    <property type="match status" value="1"/>
</dbReference>
<accession>A0A0L8LGK6</accession>
<dbReference type="InterPro" id="IPR015424">
    <property type="entry name" value="PyrdxlP-dep_Trfase"/>
</dbReference>
<reference evidence="5" key="1">
    <citation type="submission" date="2015-07" db="EMBL/GenBank/DDBJ databases">
        <authorList>
            <person name="Ju K.-S."/>
            <person name="Doroghazi J.R."/>
            <person name="Metcalf W.W."/>
        </authorList>
    </citation>
    <scope>NUCLEOTIDE SEQUENCE [LARGE SCALE GENOMIC DNA]</scope>
    <source>
        <strain evidence="5">NRRL 2290</strain>
    </source>
</reference>
<evidence type="ECO:0000256" key="2">
    <source>
        <dbReference type="ARBA" id="ARBA00022898"/>
    </source>
</evidence>
<protein>
    <submittedName>
        <fullName evidence="4">Membrane protein</fullName>
    </submittedName>
</protein>
<sequence>MKGHTVNSEKSAELYARAVEVLPGGNSRTAVYSSPYPIYIQSGSGARVTDADGVERLDFLNNSTTLIHGHAHPEMVAAVTAAVGRGTSFGMPTPVEIEYAEALTARNATFEHVRFTSSGTEAVMMAVQAARAYTGRPKIAKIAGAYHGAYDAVAVNNDGSGSLISHAVTGNPEGVVANTVVIPFNDAEGALAVLREHAADLACVLIDPVPWRIGLVPADKEYLDALREFCDDSGALLISDEVGSFRVGYQGALHVLGSEADLTVLGKVIGGGMPIGAVAGRRRYMSVFDPSQGAPALPHSGSYNANPVSMSSGVASLRLLTPEVMERIGELGERIRQSMRAGIAEAGLDWEVNGLGSLFRVIATSAPEGYASGAAAMKRLYWVLLDNGVHIGDSGLGCVSTPMGDAEITEYAEAFDKSLRQMLAEGRA</sequence>
<dbReference type="InterPro" id="IPR005814">
    <property type="entry name" value="Aminotrans_3"/>
</dbReference>
<dbReference type="EMBL" id="LGUS01000116">
    <property type="protein sequence ID" value="KOG37262.1"/>
    <property type="molecule type" value="Genomic_DNA"/>
</dbReference>
<dbReference type="OrthoDB" id="9801052at2"/>
<dbReference type="AlphaFoldDB" id="A0A0L8LGK6"/>
<comment type="similarity">
    <text evidence="3">Belongs to the class-III pyridoxal-phosphate-dependent aminotransferase family.</text>
</comment>
<dbReference type="eggNOG" id="COG0001">
    <property type="taxonomic scope" value="Bacteria"/>
</dbReference>
<dbReference type="InterPro" id="IPR015422">
    <property type="entry name" value="PyrdxlP-dep_Trfase_small"/>
</dbReference>
<comment type="cofactor">
    <cofactor evidence="1">
        <name>pyridoxal 5'-phosphate</name>
        <dbReference type="ChEBI" id="CHEBI:597326"/>
    </cofactor>
</comment>
<dbReference type="STRING" id="67356.AQJ84_23250"/>
<dbReference type="GO" id="GO:0030170">
    <property type="term" value="F:pyridoxal phosphate binding"/>
    <property type="evidence" value="ECO:0007669"/>
    <property type="project" value="InterPro"/>
</dbReference>
<dbReference type="Gene3D" id="3.90.1150.10">
    <property type="entry name" value="Aspartate Aminotransferase, domain 1"/>
    <property type="match status" value="1"/>
</dbReference>
<evidence type="ECO:0000313" key="4">
    <source>
        <dbReference type="EMBL" id="KOG37262.1"/>
    </source>
</evidence>
<name>A0A0L8LGK6_9ACTN</name>
<dbReference type="PANTHER" id="PTHR43713:SF3">
    <property type="entry name" value="GLUTAMATE-1-SEMIALDEHYDE 2,1-AMINOMUTASE 1, CHLOROPLASTIC-RELATED"/>
    <property type="match status" value="1"/>
</dbReference>
<dbReference type="PATRIC" id="fig|67356.5.peg.2490"/>